<dbReference type="InterPro" id="IPR011893">
    <property type="entry name" value="Selenoprotein_Rdx-typ"/>
</dbReference>
<protein>
    <submittedName>
        <fullName evidence="4">EOG090X0DP2</fullName>
    </submittedName>
</protein>
<gene>
    <name evidence="4" type="primary">EOG090X0DP2</name>
</gene>
<dbReference type="PANTHER" id="PTHR13544">
    <property type="entry name" value="SELENOPROTEIN T"/>
    <property type="match status" value="1"/>
</dbReference>
<keyword evidence="1" id="KW-0732">Signal</keyword>
<dbReference type="EMBL" id="LR000445">
    <property type="protein sequence ID" value="SVE70064.1"/>
    <property type="molecule type" value="mRNA"/>
</dbReference>
<feature type="transmembrane region" description="Helical" evidence="3">
    <location>
        <begin position="114"/>
        <end position="133"/>
    </location>
</feature>
<dbReference type="Pfam" id="PF10262">
    <property type="entry name" value="Rdx"/>
    <property type="match status" value="1"/>
</dbReference>
<dbReference type="NCBIfam" id="TIGR02174">
    <property type="entry name" value="CXXU_selWTH"/>
    <property type="match status" value="1"/>
</dbReference>
<evidence type="ECO:0000256" key="3">
    <source>
        <dbReference type="SAM" id="Phobius"/>
    </source>
</evidence>
<keyword evidence="3" id="KW-0472">Membrane</keyword>
<dbReference type="Gene3D" id="3.40.30.10">
    <property type="entry name" value="Glutaredoxin"/>
    <property type="match status" value="1"/>
</dbReference>
<dbReference type="AlphaFoldDB" id="A0A4Y7LPJ2"/>
<dbReference type="InterPro" id="IPR019389">
    <property type="entry name" value="Selenoprotein_T"/>
</dbReference>
<sequence length="218" mass="25024">MGQLSVWKAEKASDLEIQLGVLFLFQIESSFHHPQDQYPPHPPSFATRNNTKIHNLGSLAYLSGPALTFSYFHPFCYRKVYDQYRTILEHRYPSLAVKGENYPPPFFKLKIAEFLGVFKLIIIVLIIAGINLFEFCSIQTPSLWTWTQQNKFYACLMTFFVCNAIEGQLIATGAFEILLNDVPLWSKLETGRIPQPAELFQIIDNHLNMASPQLNFES</sequence>
<dbReference type="PANTHER" id="PTHR13544:SF0">
    <property type="entry name" value="THIOREDOXIN REDUCTASE-LIKE SELENOPROTEIN T"/>
    <property type="match status" value="1"/>
</dbReference>
<evidence type="ECO:0000256" key="1">
    <source>
        <dbReference type="ARBA" id="ARBA00022729"/>
    </source>
</evidence>
<dbReference type="GO" id="GO:0004791">
    <property type="term" value="F:thioredoxin-disulfide reductase (NADPH) activity"/>
    <property type="evidence" value="ECO:0007669"/>
    <property type="project" value="TreeGrafter"/>
</dbReference>
<accession>A0A4Y7LPJ2</accession>
<keyword evidence="3" id="KW-0812">Transmembrane</keyword>
<reference evidence="4" key="1">
    <citation type="submission" date="2018-08" db="EMBL/GenBank/DDBJ databases">
        <authorList>
            <person name="Cornetti L."/>
        </authorList>
    </citation>
    <scope>NUCLEOTIDE SEQUENCE</scope>
    <source>
        <strain evidence="4">FI-BAL1-1</strain>
    </source>
</reference>
<dbReference type="GO" id="GO:0005789">
    <property type="term" value="C:endoplasmic reticulum membrane"/>
    <property type="evidence" value="ECO:0007669"/>
    <property type="project" value="TreeGrafter"/>
</dbReference>
<evidence type="ECO:0000256" key="2">
    <source>
        <dbReference type="ARBA" id="ARBA00023284"/>
    </source>
</evidence>
<dbReference type="GO" id="GO:0045454">
    <property type="term" value="P:cell redox homeostasis"/>
    <property type="evidence" value="ECO:0007669"/>
    <property type="project" value="TreeGrafter"/>
</dbReference>
<organism evidence="4">
    <name type="scientific">Eubosmina coregoni</name>
    <dbReference type="NCBI Taxonomy" id="186181"/>
    <lineage>
        <taxon>Eukaryota</taxon>
        <taxon>Metazoa</taxon>
        <taxon>Ecdysozoa</taxon>
        <taxon>Arthropoda</taxon>
        <taxon>Crustacea</taxon>
        <taxon>Branchiopoda</taxon>
        <taxon>Diplostraca</taxon>
        <taxon>Cladocera</taxon>
        <taxon>Anomopoda</taxon>
        <taxon>Bosminidae</taxon>
        <taxon>Eubosmina</taxon>
    </lineage>
</organism>
<name>A0A4Y7LPJ2_9CRUS</name>
<keyword evidence="3" id="KW-1133">Transmembrane helix</keyword>
<proteinExistence type="evidence at transcript level"/>
<keyword evidence="2" id="KW-0676">Redox-active center</keyword>
<dbReference type="InterPro" id="IPR036249">
    <property type="entry name" value="Thioredoxin-like_sf"/>
</dbReference>
<evidence type="ECO:0000313" key="4">
    <source>
        <dbReference type="EMBL" id="SVE70064.1"/>
    </source>
</evidence>
<dbReference type="SUPFAM" id="SSF52833">
    <property type="entry name" value="Thioredoxin-like"/>
    <property type="match status" value="1"/>
</dbReference>